<name>A0A0A8J7K6_ECOLX</name>
<keyword evidence="1" id="KW-0812">Transmembrane</keyword>
<dbReference type="AlphaFoldDB" id="A0A0A8J7K6"/>
<feature type="transmembrane region" description="Helical" evidence="1">
    <location>
        <begin position="6"/>
        <end position="26"/>
    </location>
</feature>
<feature type="transmembrane region" description="Helical" evidence="1">
    <location>
        <begin position="362"/>
        <end position="385"/>
    </location>
</feature>
<proteinExistence type="predicted"/>
<feature type="transmembrane region" description="Helical" evidence="1">
    <location>
        <begin position="72"/>
        <end position="94"/>
    </location>
</feature>
<feature type="transmembrane region" description="Helical" evidence="1">
    <location>
        <begin position="123"/>
        <end position="141"/>
    </location>
</feature>
<feature type="transmembrane region" description="Helical" evidence="1">
    <location>
        <begin position="392"/>
        <end position="408"/>
    </location>
</feature>
<evidence type="ECO:0000256" key="1">
    <source>
        <dbReference type="SAM" id="Phobius"/>
    </source>
</evidence>
<gene>
    <name evidence="2" type="primary">wzy</name>
</gene>
<protein>
    <submittedName>
        <fullName evidence="2">O-antigen polymerase</fullName>
    </submittedName>
</protein>
<keyword evidence="1" id="KW-0472">Membrane</keyword>
<sequence>MLILIVFVVIISWFLFKIAAGSMSIGQLNIISAIFYYNIMFNALPGGILIYYTNVTNSVLDKVTAEYRIMGLYLILYMMIAFPLGLLFIKPFFFKVGDIGFLTRYQNKPLVGLASTNDAHARVMLTLLTGGCALSLLYVTWSVGNIPQLSFIYHMTHDDILRIRVENSRHFNGLLFIKTIFFEQLTPLLSLVVYAFYRQTKKRYDKLLFVILFIMSLYTVTFSLSKSTLVVYLAFFIFMRIYLNGRIPVMKFFIAAAILFILLIFMFFIVTDQSTADVIVYLLNRMFIDQVSGLYLMLQLFPQTYPFIGVDSLSSILSSLMGAEFVQPSTRLAMEYAFPTAVAEGKMNLLSTLFIGEAWANFGWLGVAISPLYVGMITGFIYYFVLSKRKTPLLIGLLTYCSFGTNFSSQLNMYIYNSVMISLILALGLIYFISVLAGQLSKR</sequence>
<keyword evidence="1" id="KW-1133">Transmembrane helix</keyword>
<feature type="transmembrane region" description="Helical" evidence="1">
    <location>
        <begin position="209"/>
        <end position="238"/>
    </location>
</feature>
<feature type="transmembrane region" description="Helical" evidence="1">
    <location>
        <begin position="250"/>
        <end position="271"/>
    </location>
</feature>
<feature type="transmembrane region" description="Helical" evidence="1">
    <location>
        <begin position="414"/>
        <end position="437"/>
    </location>
</feature>
<feature type="transmembrane region" description="Helical" evidence="1">
    <location>
        <begin position="33"/>
        <end position="52"/>
    </location>
</feature>
<dbReference type="EMBL" id="AB812077">
    <property type="protein sequence ID" value="BAQ01982.1"/>
    <property type="molecule type" value="Genomic_DNA"/>
</dbReference>
<accession>A0A0A8J7K6</accession>
<reference evidence="2" key="1">
    <citation type="journal article" date="2014" name="DNA Res.">
        <title>A complete view of the genetic diversity of the Escherichia coli O-antigen biosynthesis gene cluster.</title>
        <authorList>
            <person name="Iguchi A."/>
            <person name="Iyoda S."/>
            <person name="Kikuchi T."/>
            <person name="Ogura Y."/>
            <person name="Katsura K."/>
            <person name="Ohnishi M."/>
            <person name="Hayashi T."/>
            <person name="Thomson N.R."/>
        </authorList>
    </citation>
    <scope>NUCLEOTIDE SEQUENCE</scope>
    <source>
        <strain evidence="2">86-381</strain>
    </source>
</reference>
<evidence type="ECO:0000313" key="2">
    <source>
        <dbReference type="EMBL" id="BAQ01982.1"/>
    </source>
</evidence>
<organism evidence="2">
    <name type="scientific">Escherichia coli</name>
    <dbReference type="NCBI Taxonomy" id="562"/>
    <lineage>
        <taxon>Bacteria</taxon>
        <taxon>Pseudomonadati</taxon>
        <taxon>Pseudomonadota</taxon>
        <taxon>Gammaproteobacteria</taxon>
        <taxon>Enterobacterales</taxon>
        <taxon>Enterobacteriaceae</taxon>
        <taxon>Escherichia</taxon>
    </lineage>
</organism>